<dbReference type="PROSITE" id="PS51142">
    <property type="entry name" value="NAS"/>
    <property type="match status" value="1"/>
</dbReference>
<evidence type="ECO:0000256" key="1">
    <source>
        <dbReference type="ARBA" id="ARBA00007009"/>
    </source>
</evidence>
<dbReference type="PANTHER" id="PTHR32266:SF12">
    <property type="entry name" value="NICOTIANAMINE SYNTHASE 3"/>
    <property type="match status" value="1"/>
</dbReference>
<dbReference type="InterPro" id="IPR004298">
    <property type="entry name" value="Nicotian_synth"/>
</dbReference>
<dbReference type="Gene3D" id="3.40.50.150">
    <property type="entry name" value="Vaccinia Virus protein VP39"/>
    <property type="match status" value="1"/>
</dbReference>
<comment type="catalytic activity">
    <reaction evidence="5 6">
        <text>3 S-adenosyl-L-methionine = nicotianamine + 3 S-methyl-5'-thioadenosine + 3 H(+)</text>
        <dbReference type="Rhea" id="RHEA:16481"/>
        <dbReference type="ChEBI" id="CHEBI:15378"/>
        <dbReference type="ChEBI" id="CHEBI:17509"/>
        <dbReference type="ChEBI" id="CHEBI:58249"/>
        <dbReference type="ChEBI" id="CHEBI:59789"/>
        <dbReference type="EC" id="2.5.1.43"/>
    </reaction>
</comment>
<keyword evidence="3 6" id="KW-0808">Transferase</keyword>
<dbReference type="GO" id="GO:0030418">
    <property type="term" value="P:nicotianamine biosynthetic process"/>
    <property type="evidence" value="ECO:0007669"/>
    <property type="project" value="UniProtKB-UniRule"/>
</dbReference>
<evidence type="ECO:0000256" key="6">
    <source>
        <dbReference type="RuleBase" id="RU368095"/>
    </source>
</evidence>
<dbReference type="PANTHER" id="PTHR32266">
    <property type="entry name" value="NICOTIANAMINE SYNTHASE 3"/>
    <property type="match status" value="1"/>
</dbReference>
<dbReference type="Proteomes" id="UP000504608">
    <property type="component" value="Unplaced"/>
</dbReference>
<protein>
    <recommendedName>
        <fullName evidence="2 6">Nicotianamine synthase</fullName>
        <ecNumber evidence="2 6">2.5.1.43</ecNumber>
    </recommendedName>
</protein>
<sequence>CRTSKDVVIVCKEEQSFHQKIPSHSPVGLAMEGPLLREVCALYDQISSLASLKPSKNVDTLFTQLVLTCSPPAPGLDIASLPQPLQAMRAHLIRLCATAEALLEVHFSSILASFENPIHNLSIFPYYSNYLKLSLLEFDILISHCRRVPSSIAFVGSGPLPLSSIVMASTHLKGTIFHNFDIDPAANSMARRLIRSDSDLSKRMVFHTADVMEVTKAFGEYEVVFLAALVGLEEEEKGRVLRHLGKHMAPGAYLMLRSAHGARAFLYPVVDVSDIEASGFEILSVFHPTDEVINSVVIARKVSDLVLDNNNYNDNNTDDEKRGVLVNTPIILAEKCSGFKDFGPMIDELGIEEQLS</sequence>
<evidence type="ECO:0000313" key="7">
    <source>
        <dbReference type="Proteomes" id="UP000504608"/>
    </source>
</evidence>
<gene>
    <name evidence="8" type="primary">LOC111493502</name>
</gene>
<dbReference type="Pfam" id="PF03059">
    <property type="entry name" value="NAS"/>
    <property type="match status" value="1"/>
</dbReference>
<accession>A0A6J1KIA7</accession>
<evidence type="ECO:0000256" key="4">
    <source>
        <dbReference type="ARBA" id="ARBA00022691"/>
    </source>
</evidence>
<evidence type="ECO:0000256" key="2">
    <source>
        <dbReference type="ARBA" id="ARBA00012675"/>
    </source>
</evidence>
<proteinExistence type="inferred from homology"/>
<evidence type="ECO:0000256" key="5">
    <source>
        <dbReference type="ARBA" id="ARBA00049391"/>
    </source>
</evidence>
<evidence type="ECO:0000256" key="3">
    <source>
        <dbReference type="ARBA" id="ARBA00022679"/>
    </source>
</evidence>
<keyword evidence="7" id="KW-1185">Reference proteome</keyword>
<comment type="similarity">
    <text evidence="1 6">Belongs to the nicotianamine synthase (NAS)-like family.</text>
</comment>
<dbReference type="KEGG" id="cmax:111493502"/>
<dbReference type="OrthoDB" id="1858069at2759"/>
<dbReference type="AlphaFoldDB" id="A0A6J1KIA7"/>
<dbReference type="InterPro" id="IPR029063">
    <property type="entry name" value="SAM-dependent_MTases_sf"/>
</dbReference>
<dbReference type="EC" id="2.5.1.43" evidence="2 6"/>
<organism evidence="7 8">
    <name type="scientific">Cucurbita maxima</name>
    <name type="common">Pumpkin</name>
    <name type="synonym">Winter squash</name>
    <dbReference type="NCBI Taxonomy" id="3661"/>
    <lineage>
        <taxon>Eukaryota</taxon>
        <taxon>Viridiplantae</taxon>
        <taxon>Streptophyta</taxon>
        <taxon>Embryophyta</taxon>
        <taxon>Tracheophyta</taxon>
        <taxon>Spermatophyta</taxon>
        <taxon>Magnoliopsida</taxon>
        <taxon>eudicotyledons</taxon>
        <taxon>Gunneridae</taxon>
        <taxon>Pentapetalae</taxon>
        <taxon>rosids</taxon>
        <taxon>fabids</taxon>
        <taxon>Cucurbitales</taxon>
        <taxon>Cucurbitaceae</taxon>
        <taxon>Cucurbiteae</taxon>
        <taxon>Cucurbita</taxon>
    </lineage>
</organism>
<name>A0A6J1KIA7_CUCMA</name>
<keyword evidence="4 6" id="KW-0949">S-adenosyl-L-methionine</keyword>
<dbReference type="RefSeq" id="XP_022998973.1">
    <property type="nucleotide sequence ID" value="XM_023143205.1"/>
</dbReference>
<comment type="function">
    <text evidence="6">Synthesizes nicotianamine, a polyamine which serves as a sensor for the physiological iron status within the plant, and/or might be involved in the transport of iron.</text>
</comment>
<dbReference type="GeneID" id="111493502"/>
<evidence type="ECO:0000313" key="8">
    <source>
        <dbReference type="RefSeq" id="XP_022998973.1"/>
    </source>
</evidence>
<dbReference type="SUPFAM" id="SSF53335">
    <property type="entry name" value="S-adenosyl-L-methionine-dependent methyltransferases"/>
    <property type="match status" value="1"/>
</dbReference>
<reference evidence="8" key="1">
    <citation type="submission" date="2025-08" db="UniProtKB">
        <authorList>
            <consortium name="RefSeq"/>
        </authorList>
    </citation>
    <scope>IDENTIFICATION</scope>
    <source>
        <tissue evidence="8">Young leaves</tissue>
    </source>
</reference>
<feature type="non-terminal residue" evidence="8">
    <location>
        <position position="1"/>
    </location>
</feature>
<dbReference type="GO" id="GO:0030410">
    <property type="term" value="F:nicotianamine synthase activity"/>
    <property type="evidence" value="ECO:0007669"/>
    <property type="project" value="UniProtKB-UniRule"/>
</dbReference>